<organism evidence="2 3">
    <name type="scientific">Lutimaribacter saemankumensis</name>
    <dbReference type="NCBI Taxonomy" id="490829"/>
    <lineage>
        <taxon>Bacteria</taxon>
        <taxon>Pseudomonadati</taxon>
        <taxon>Pseudomonadota</taxon>
        <taxon>Alphaproteobacteria</taxon>
        <taxon>Rhodobacterales</taxon>
        <taxon>Roseobacteraceae</taxon>
        <taxon>Lutimaribacter</taxon>
    </lineage>
</organism>
<feature type="transmembrane region" description="Helical" evidence="1">
    <location>
        <begin position="159"/>
        <end position="178"/>
    </location>
</feature>
<dbReference type="EMBL" id="FNEB01000003">
    <property type="protein sequence ID" value="SDI46294.1"/>
    <property type="molecule type" value="Genomic_DNA"/>
</dbReference>
<sequence>MSDRMQISATETGLVRVFAIDLPPETIAEFTNPDSPDIAAIRDALGAEALSPGHVDLVRLADLGELGLDGYLVDGLGVAEDEIATDRTRLRPLRGYVLVLPSRAFAGTAQTLTPRAPLRWIGTYAEPRAKSDFTPLTSEGAKGAPLQTGPSNAAISGRVASIVLLVLFLLVAVMVWIAG</sequence>
<proteinExistence type="predicted"/>
<evidence type="ECO:0008006" key="4">
    <source>
        <dbReference type="Google" id="ProtNLM"/>
    </source>
</evidence>
<gene>
    <name evidence="2" type="ORF">SAMN05421850_10317</name>
</gene>
<evidence type="ECO:0000313" key="3">
    <source>
        <dbReference type="Proteomes" id="UP000199340"/>
    </source>
</evidence>
<dbReference type="Proteomes" id="UP000199340">
    <property type="component" value="Unassembled WGS sequence"/>
</dbReference>
<evidence type="ECO:0000256" key="1">
    <source>
        <dbReference type="SAM" id="Phobius"/>
    </source>
</evidence>
<reference evidence="2 3" key="1">
    <citation type="submission" date="2016-10" db="EMBL/GenBank/DDBJ databases">
        <authorList>
            <person name="de Groot N.N."/>
        </authorList>
    </citation>
    <scope>NUCLEOTIDE SEQUENCE [LARGE SCALE GENOMIC DNA]</scope>
    <source>
        <strain evidence="2 3">DSM 28010</strain>
    </source>
</reference>
<dbReference type="OrthoDB" id="7875742at2"/>
<protein>
    <recommendedName>
        <fullName evidence="4">Aspartate carbamoyltransferase catalytic subunit</fullName>
    </recommendedName>
</protein>
<dbReference type="RefSeq" id="WP_090027991.1">
    <property type="nucleotide sequence ID" value="NZ_FNEB01000003.1"/>
</dbReference>
<keyword evidence="3" id="KW-1185">Reference proteome</keyword>
<dbReference type="STRING" id="490829.SAMN05421850_10317"/>
<keyword evidence="1" id="KW-1133">Transmembrane helix</keyword>
<evidence type="ECO:0000313" key="2">
    <source>
        <dbReference type="EMBL" id="SDI46294.1"/>
    </source>
</evidence>
<accession>A0A1G8KS93</accession>
<name>A0A1G8KS93_9RHOB</name>
<keyword evidence="1" id="KW-0472">Membrane</keyword>
<dbReference type="AlphaFoldDB" id="A0A1G8KS93"/>
<keyword evidence="1" id="KW-0812">Transmembrane</keyword>